<dbReference type="EnsemblPlants" id="LPERR06G12080.1">
    <property type="protein sequence ID" value="LPERR06G12080.1"/>
    <property type="gene ID" value="LPERR06G12080"/>
</dbReference>
<name>A0A0D9WQ45_9ORYZ</name>
<protein>
    <submittedName>
        <fullName evidence="1">Uncharacterized protein</fullName>
    </submittedName>
</protein>
<evidence type="ECO:0000313" key="2">
    <source>
        <dbReference type="Proteomes" id="UP000032180"/>
    </source>
</evidence>
<sequence length="71" mass="7515">MVFAVAIDLASGLCSPSFQKLKNSIVSTFGSASSSSSSSLFQAEDHRSSIGFVRRSRTSQSVTFCSSLLSM</sequence>
<reference evidence="1" key="3">
    <citation type="submission" date="2015-04" db="UniProtKB">
        <authorList>
            <consortium name="EnsemblPlants"/>
        </authorList>
    </citation>
    <scope>IDENTIFICATION</scope>
</reference>
<dbReference type="AlphaFoldDB" id="A0A0D9WQ45"/>
<dbReference type="Proteomes" id="UP000032180">
    <property type="component" value="Chromosome 6"/>
</dbReference>
<dbReference type="Gramene" id="LPERR06G12080.1">
    <property type="protein sequence ID" value="LPERR06G12080.1"/>
    <property type="gene ID" value="LPERR06G12080"/>
</dbReference>
<accession>A0A0D9WQ45</accession>
<reference evidence="2" key="2">
    <citation type="submission" date="2013-12" db="EMBL/GenBank/DDBJ databases">
        <authorList>
            <person name="Yu Y."/>
            <person name="Lee S."/>
            <person name="de Baynast K."/>
            <person name="Wissotski M."/>
            <person name="Liu L."/>
            <person name="Talag J."/>
            <person name="Goicoechea J."/>
            <person name="Angelova A."/>
            <person name="Jetty R."/>
            <person name="Kudrna D."/>
            <person name="Golser W."/>
            <person name="Rivera L."/>
            <person name="Zhang J."/>
            <person name="Wing R."/>
        </authorList>
    </citation>
    <scope>NUCLEOTIDE SEQUENCE</scope>
</reference>
<dbReference type="HOGENOM" id="CLU_2743674_0_0_1"/>
<keyword evidence="2" id="KW-1185">Reference proteome</keyword>
<reference evidence="1 2" key="1">
    <citation type="submission" date="2012-08" db="EMBL/GenBank/DDBJ databases">
        <title>Oryza genome evolution.</title>
        <authorList>
            <person name="Wing R.A."/>
        </authorList>
    </citation>
    <scope>NUCLEOTIDE SEQUENCE</scope>
</reference>
<proteinExistence type="predicted"/>
<organism evidence="1 2">
    <name type="scientific">Leersia perrieri</name>
    <dbReference type="NCBI Taxonomy" id="77586"/>
    <lineage>
        <taxon>Eukaryota</taxon>
        <taxon>Viridiplantae</taxon>
        <taxon>Streptophyta</taxon>
        <taxon>Embryophyta</taxon>
        <taxon>Tracheophyta</taxon>
        <taxon>Spermatophyta</taxon>
        <taxon>Magnoliopsida</taxon>
        <taxon>Liliopsida</taxon>
        <taxon>Poales</taxon>
        <taxon>Poaceae</taxon>
        <taxon>BOP clade</taxon>
        <taxon>Oryzoideae</taxon>
        <taxon>Oryzeae</taxon>
        <taxon>Oryzinae</taxon>
        <taxon>Leersia</taxon>
    </lineage>
</organism>
<evidence type="ECO:0000313" key="1">
    <source>
        <dbReference type="EnsemblPlants" id="LPERR06G12080.1"/>
    </source>
</evidence>